<reference evidence="2 3" key="1">
    <citation type="submission" date="2017-11" db="EMBL/GenBank/DDBJ databases">
        <title>Evolution of Phototrophy in the Chloroflexi Phylum Driven by Horizontal Gene Transfer.</title>
        <authorList>
            <person name="Ward L.M."/>
            <person name="Hemp J."/>
            <person name="Shih P.M."/>
            <person name="Mcglynn S.E."/>
            <person name="Fischer W."/>
        </authorList>
    </citation>
    <scope>NUCLEOTIDE SEQUENCE [LARGE SCALE GENOMIC DNA]</scope>
    <source>
        <strain evidence="2">CP2_2F</strain>
    </source>
</reference>
<keyword evidence="1" id="KW-0472">Membrane</keyword>
<evidence type="ECO:0000313" key="2">
    <source>
        <dbReference type="EMBL" id="PJF31499.1"/>
    </source>
</evidence>
<feature type="transmembrane region" description="Helical" evidence="1">
    <location>
        <begin position="55"/>
        <end position="80"/>
    </location>
</feature>
<protein>
    <submittedName>
        <fullName evidence="2">Uncharacterized protein</fullName>
    </submittedName>
</protein>
<organism evidence="2 3">
    <name type="scientific">Candidatus Thermofonsia Clade 1 bacterium</name>
    <dbReference type="NCBI Taxonomy" id="2364210"/>
    <lineage>
        <taxon>Bacteria</taxon>
        <taxon>Bacillati</taxon>
        <taxon>Chloroflexota</taxon>
        <taxon>Candidatus Thermofontia</taxon>
        <taxon>Candidatus Thermofonsia Clade 1</taxon>
    </lineage>
</organism>
<keyword evidence="1" id="KW-0812">Transmembrane</keyword>
<accession>A0A2M8P1S3</accession>
<proteinExistence type="predicted"/>
<dbReference type="AlphaFoldDB" id="A0A2M8P1S3"/>
<feature type="transmembrane region" description="Helical" evidence="1">
    <location>
        <begin position="118"/>
        <end position="140"/>
    </location>
</feature>
<sequence>MKRLFSIGLVLAIIIGLGVVLSAIGQGGMLPGVRPQTANPNASALVMTSEQGVWLFIWIVFVTLGPLLTFAAFLTFIMWWGNRQVVRARTEDKQPLEFSLDPAKPRTLGYVLVRSPRLVIGLVVFALIGGAVFLALIGAFTPR</sequence>
<evidence type="ECO:0000256" key="1">
    <source>
        <dbReference type="SAM" id="Phobius"/>
    </source>
</evidence>
<comment type="caution">
    <text evidence="2">The sequence shown here is derived from an EMBL/GenBank/DDBJ whole genome shotgun (WGS) entry which is preliminary data.</text>
</comment>
<dbReference type="EMBL" id="PGTK01000003">
    <property type="protein sequence ID" value="PJF31499.1"/>
    <property type="molecule type" value="Genomic_DNA"/>
</dbReference>
<gene>
    <name evidence="2" type="ORF">CUN51_03995</name>
</gene>
<name>A0A2M8P1S3_9CHLR</name>
<evidence type="ECO:0000313" key="3">
    <source>
        <dbReference type="Proteomes" id="UP000228921"/>
    </source>
</evidence>
<keyword evidence="1" id="KW-1133">Transmembrane helix</keyword>
<dbReference type="Proteomes" id="UP000228921">
    <property type="component" value="Unassembled WGS sequence"/>
</dbReference>